<dbReference type="AlphaFoldDB" id="A0A1B7JYS7"/>
<evidence type="ECO:0000313" key="1">
    <source>
        <dbReference type="EMBL" id="OAT53040.1"/>
    </source>
</evidence>
<protein>
    <submittedName>
        <fullName evidence="1">Putative dTDP-glucose pyrophosphorylase</fullName>
    </submittedName>
</protein>
<proteinExistence type="predicted"/>
<keyword evidence="2" id="KW-1185">Reference proteome</keyword>
<comment type="caution">
    <text evidence="1">The sequence shown here is derived from an EMBL/GenBank/DDBJ whole genome shotgun (WGS) entry which is preliminary data.</text>
</comment>
<evidence type="ECO:0000313" key="2">
    <source>
        <dbReference type="Proteomes" id="UP000078386"/>
    </source>
</evidence>
<sequence length="133" mass="14500">MQDIATQVIPMPAIDTVTVPYKGVNFLRPEILLDFISVTNQPVLAVTPLAVLYSTVGVLQETALRKIPVLVSGRVVYPITSQALPCLHSKLTINTSTQKLRFQGDLDALSDDRSLRDGVLIGVALEFIVEQKA</sequence>
<organism evidence="1 2">
    <name type="scientific">Kluyvera georgiana ATCC 51603</name>
    <dbReference type="NCBI Taxonomy" id="1354264"/>
    <lineage>
        <taxon>Bacteria</taxon>
        <taxon>Pseudomonadati</taxon>
        <taxon>Pseudomonadota</taxon>
        <taxon>Gammaproteobacteria</taxon>
        <taxon>Enterobacterales</taxon>
        <taxon>Enterobacteriaceae</taxon>
        <taxon>Kluyvera</taxon>
    </lineage>
</organism>
<accession>A0A1B7JYS7</accession>
<dbReference type="PATRIC" id="fig|1354264.4.peg.2347"/>
<dbReference type="EMBL" id="LXEU01000046">
    <property type="protein sequence ID" value="OAT53040.1"/>
    <property type="molecule type" value="Genomic_DNA"/>
</dbReference>
<name>A0A1B7JYS7_9ENTR</name>
<gene>
    <name evidence="1" type="ORF">M989_02261</name>
</gene>
<dbReference type="RefSeq" id="WP_064545297.1">
    <property type="nucleotide sequence ID" value="NZ_LXEU01000046.1"/>
</dbReference>
<reference evidence="1 2" key="1">
    <citation type="submission" date="2016-04" db="EMBL/GenBank/DDBJ databases">
        <title>ATOL: Assembling a taxonomically balanced genome-scale reconstruction of the evolutionary history of the Enterobacteriaceae.</title>
        <authorList>
            <person name="Plunkett G.III."/>
            <person name="Neeno-Eckwall E.C."/>
            <person name="Glasner J.D."/>
            <person name="Perna N.T."/>
        </authorList>
    </citation>
    <scope>NUCLEOTIDE SEQUENCE [LARGE SCALE GENOMIC DNA]</scope>
    <source>
        <strain evidence="1 2">ATCC 51603</strain>
    </source>
</reference>
<dbReference type="Proteomes" id="UP000078386">
    <property type="component" value="Unassembled WGS sequence"/>
</dbReference>